<dbReference type="SUPFAM" id="SSF55961">
    <property type="entry name" value="Bet v1-like"/>
    <property type="match status" value="1"/>
</dbReference>
<dbReference type="GO" id="GO:0071944">
    <property type="term" value="C:cell periphery"/>
    <property type="evidence" value="ECO:0007669"/>
    <property type="project" value="UniProtKB-ARBA"/>
</dbReference>
<dbReference type="GO" id="GO:0008525">
    <property type="term" value="F:phosphatidylcholine transporter activity"/>
    <property type="evidence" value="ECO:0007669"/>
    <property type="project" value="TreeGrafter"/>
</dbReference>
<reference evidence="2" key="1">
    <citation type="submission" date="2015-11" db="EMBL/GenBank/DDBJ databases">
        <title>De novo transcriptome assembly of four potential Pierce s Disease insect vectors from Arizona vineyards.</title>
        <authorList>
            <person name="Tassone E.E."/>
        </authorList>
    </citation>
    <scope>NUCLEOTIDE SEQUENCE</scope>
</reference>
<dbReference type="GO" id="GO:0031210">
    <property type="term" value="F:phosphatidylcholine binding"/>
    <property type="evidence" value="ECO:0007669"/>
    <property type="project" value="TreeGrafter"/>
</dbReference>
<dbReference type="AlphaFoldDB" id="A0A1B6KZI3"/>
<evidence type="ECO:0000259" key="1">
    <source>
        <dbReference type="Pfam" id="PF02121"/>
    </source>
</evidence>
<dbReference type="EMBL" id="GEBQ01023172">
    <property type="protein sequence ID" value="JAT16805.1"/>
    <property type="molecule type" value="Transcribed_RNA"/>
</dbReference>
<dbReference type="PANTHER" id="PTHR10658">
    <property type="entry name" value="PHOSPHATIDYLINOSITOL TRANSFER PROTEIN"/>
    <property type="match status" value="1"/>
</dbReference>
<feature type="domain" description="Phosphatidylinositol transfer protein N-terminal" evidence="1">
    <location>
        <begin position="1"/>
        <end position="251"/>
    </location>
</feature>
<evidence type="ECO:0000313" key="2">
    <source>
        <dbReference type="EMBL" id="JAT16805.1"/>
    </source>
</evidence>
<sequence>MLIHEYRVILPMTVEEYQVAQLYSIVDMSKCETGGGEGVEIVKNEPFSNYPMLNGTYTAGQYTLKIYHVQSKIPTLIRLIVPRDTLEIYEECWNAYPYSKTVLKNPGYMKDGFELTIESLHENNRGDQPNAHQLGPDLLSQRGVTTIDIANDHVARKDLDPCLDPKTFHSEKSGRGPLTGNWIETVTPVMTCYKLVTANFKWFGLQRRVEKFLQRMEQRLFTVFHRRLFCLTDQWYGLTMTDVRKIEEQLKGELDEERRTGDLRGTLTYSFT</sequence>
<protein>
    <recommendedName>
        <fullName evidence="1">Phosphatidylinositol transfer protein N-terminal domain-containing protein</fullName>
    </recommendedName>
</protein>
<name>A0A1B6KZI3_9HEMI</name>
<organism evidence="2">
    <name type="scientific">Graphocephala atropunctata</name>
    <dbReference type="NCBI Taxonomy" id="36148"/>
    <lineage>
        <taxon>Eukaryota</taxon>
        <taxon>Metazoa</taxon>
        <taxon>Ecdysozoa</taxon>
        <taxon>Arthropoda</taxon>
        <taxon>Hexapoda</taxon>
        <taxon>Insecta</taxon>
        <taxon>Pterygota</taxon>
        <taxon>Neoptera</taxon>
        <taxon>Paraneoptera</taxon>
        <taxon>Hemiptera</taxon>
        <taxon>Auchenorrhyncha</taxon>
        <taxon>Membracoidea</taxon>
        <taxon>Cicadellidae</taxon>
        <taxon>Cicadellinae</taxon>
        <taxon>Cicadellini</taxon>
        <taxon>Graphocephala</taxon>
    </lineage>
</organism>
<dbReference type="GO" id="GO:0008526">
    <property type="term" value="F:phosphatidylinositol transfer activity"/>
    <property type="evidence" value="ECO:0007669"/>
    <property type="project" value="TreeGrafter"/>
</dbReference>
<proteinExistence type="predicted"/>
<dbReference type="Pfam" id="PF02121">
    <property type="entry name" value="IP_trans"/>
    <property type="match status" value="1"/>
</dbReference>
<dbReference type="GO" id="GO:0005737">
    <property type="term" value="C:cytoplasm"/>
    <property type="evidence" value="ECO:0007669"/>
    <property type="project" value="UniProtKB-ARBA"/>
</dbReference>
<dbReference type="Gene3D" id="3.30.530.20">
    <property type="match status" value="1"/>
</dbReference>
<dbReference type="InterPro" id="IPR055261">
    <property type="entry name" value="PI_transfer_N"/>
</dbReference>
<dbReference type="PANTHER" id="PTHR10658:SF11">
    <property type="entry name" value="VIBRATOR, ISOFORM B"/>
    <property type="match status" value="1"/>
</dbReference>
<dbReference type="GO" id="GO:0035091">
    <property type="term" value="F:phosphatidylinositol binding"/>
    <property type="evidence" value="ECO:0007669"/>
    <property type="project" value="TreeGrafter"/>
</dbReference>
<gene>
    <name evidence="2" type="ORF">g.4531</name>
</gene>
<accession>A0A1B6KZI3</accession>
<dbReference type="FunFam" id="3.30.530.20:FF:000028">
    <property type="entry name" value="Phosphatidylinositol transfer protein 5"/>
    <property type="match status" value="1"/>
</dbReference>
<dbReference type="InterPro" id="IPR023393">
    <property type="entry name" value="START-like_dom_sf"/>
</dbReference>
<dbReference type="PRINTS" id="PR00391">
    <property type="entry name" value="PITRANSFER"/>
</dbReference>
<dbReference type="InterPro" id="IPR001666">
    <property type="entry name" value="PI_transfer"/>
</dbReference>